<organism evidence="2">
    <name type="scientific">Noctiluca scintillans</name>
    <name type="common">Sea sparkle</name>
    <name type="synonym">Red tide dinoflagellate</name>
    <dbReference type="NCBI Taxonomy" id="2966"/>
    <lineage>
        <taxon>Eukaryota</taxon>
        <taxon>Sar</taxon>
        <taxon>Alveolata</taxon>
        <taxon>Dinophyceae</taxon>
        <taxon>Noctilucales</taxon>
        <taxon>Noctilucaceae</taxon>
        <taxon>Noctiluca</taxon>
    </lineage>
</organism>
<feature type="chain" id="PRO_5031363254" description="Secreted protein" evidence="1">
    <location>
        <begin position="18"/>
        <end position="296"/>
    </location>
</feature>
<reference evidence="2" key="1">
    <citation type="submission" date="2021-01" db="EMBL/GenBank/DDBJ databases">
        <authorList>
            <person name="Corre E."/>
            <person name="Pelletier E."/>
            <person name="Niang G."/>
            <person name="Scheremetjew M."/>
            <person name="Finn R."/>
            <person name="Kale V."/>
            <person name="Holt S."/>
            <person name="Cochrane G."/>
            <person name="Meng A."/>
            <person name="Brown T."/>
            <person name="Cohen L."/>
        </authorList>
    </citation>
    <scope>NUCLEOTIDE SEQUENCE</scope>
</reference>
<name>A0A7S1AY73_NOCSC</name>
<proteinExistence type="predicted"/>
<dbReference type="AlphaFoldDB" id="A0A7S1AY73"/>
<evidence type="ECO:0000313" key="2">
    <source>
        <dbReference type="EMBL" id="CAD8868789.1"/>
    </source>
</evidence>
<protein>
    <recommendedName>
        <fullName evidence="3">Secreted protein</fullName>
    </recommendedName>
</protein>
<evidence type="ECO:0008006" key="3">
    <source>
        <dbReference type="Google" id="ProtNLM"/>
    </source>
</evidence>
<accession>A0A7S1AY73</accession>
<keyword evidence="1" id="KW-0732">Signal</keyword>
<dbReference type="EMBL" id="HBFQ01060940">
    <property type="protein sequence ID" value="CAD8868789.1"/>
    <property type="molecule type" value="Transcribed_RNA"/>
</dbReference>
<feature type="signal peptide" evidence="1">
    <location>
        <begin position="1"/>
        <end position="17"/>
    </location>
</feature>
<gene>
    <name evidence="2" type="ORF">NSCI0253_LOCUS43145</name>
</gene>
<sequence length="296" mass="32010">MVSHALAVLSLFTGVVAESVSHSVGSVFPGHKTICKVLNNTEINTVAKYRLCPSIVAGAENVTMEDCEDALRLFNVETEALYNCPGHQGTWPAAHKAARDVACVFVRRQDSRKADIVQELCGKFEGRLHFACTSSLTSAWAVYEGSCPDARLGAAIPGSRLMCDLLKNQAIEDSANRNICPSVVAEGYNITAEDCQDSLHLIKLEGQALFSCPGNHTPWPAAHKAAKDMACAFTQHEEPRKVDMLLQLCSKFKNRLLYACTGLLGTAWTAYEDTCPSEELAVADVSEVAGQSFVVV</sequence>
<evidence type="ECO:0000256" key="1">
    <source>
        <dbReference type="SAM" id="SignalP"/>
    </source>
</evidence>